<dbReference type="EMBL" id="LAZR01005058">
    <property type="protein sequence ID" value="KKN03200.1"/>
    <property type="molecule type" value="Genomic_DNA"/>
</dbReference>
<proteinExistence type="predicted"/>
<accession>A0A0F9M6X4</accession>
<organism evidence="1">
    <name type="scientific">marine sediment metagenome</name>
    <dbReference type="NCBI Taxonomy" id="412755"/>
    <lineage>
        <taxon>unclassified sequences</taxon>
        <taxon>metagenomes</taxon>
        <taxon>ecological metagenomes</taxon>
    </lineage>
</organism>
<comment type="caution">
    <text evidence="1">The sequence shown here is derived from an EMBL/GenBank/DDBJ whole genome shotgun (WGS) entry which is preliminary data.</text>
</comment>
<gene>
    <name evidence="1" type="ORF">LCGC14_1109940</name>
</gene>
<sequence>MNWADTGGKTKVQHVVVEWNYGIRVRILCKHHVIQIHRVKGNRQLPHCKQCITALKKLIQESKKTVQLEISHPPLLHSLLK</sequence>
<evidence type="ECO:0000313" key="1">
    <source>
        <dbReference type="EMBL" id="KKN03200.1"/>
    </source>
</evidence>
<name>A0A0F9M6X4_9ZZZZ</name>
<dbReference type="AlphaFoldDB" id="A0A0F9M6X4"/>
<protein>
    <submittedName>
        <fullName evidence="1">Uncharacterized protein</fullName>
    </submittedName>
</protein>
<reference evidence="1" key="1">
    <citation type="journal article" date="2015" name="Nature">
        <title>Complex archaea that bridge the gap between prokaryotes and eukaryotes.</title>
        <authorList>
            <person name="Spang A."/>
            <person name="Saw J.H."/>
            <person name="Jorgensen S.L."/>
            <person name="Zaremba-Niedzwiedzka K."/>
            <person name="Martijn J."/>
            <person name="Lind A.E."/>
            <person name="van Eijk R."/>
            <person name="Schleper C."/>
            <person name="Guy L."/>
            <person name="Ettema T.J."/>
        </authorList>
    </citation>
    <scope>NUCLEOTIDE SEQUENCE</scope>
</reference>